<dbReference type="Proteomes" id="UP000305546">
    <property type="component" value="Unassembled WGS sequence"/>
</dbReference>
<dbReference type="SUPFAM" id="SSF53254">
    <property type="entry name" value="Phosphoglycerate mutase-like"/>
    <property type="match status" value="1"/>
</dbReference>
<dbReference type="OrthoDB" id="280692at2"/>
<dbReference type="SMART" id="SM00855">
    <property type="entry name" value="PGAM"/>
    <property type="match status" value="1"/>
</dbReference>
<keyword evidence="1" id="KW-0378">Hydrolase</keyword>
<proteinExistence type="predicted"/>
<comment type="caution">
    <text evidence="2">The sequence shown here is derived from an EMBL/GenBank/DDBJ whole genome shotgun (WGS) entry which is preliminary data.</text>
</comment>
<evidence type="ECO:0000313" key="2">
    <source>
        <dbReference type="EMBL" id="TNC21159.1"/>
    </source>
</evidence>
<evidence type="ECO:0000256" key="1">
    <source>
        <dbReference type="ARBA" id="ARBA00022801"/>
    </source>
</evidence>
<dbReference type="CDD" id="cd07067">
    <property type="entry name" value="HP_PGM_like"/>
    <property type="match status" value="1"/>
</dbReference>
<sequence>MGAIYLIRHGQANFGEADYDRLSALGVEQGAVVGAELLRRDVRFTEARSGSLVRQRKTAETVLDWLGSKAPAKEDPRWNEYDHVDIVARHGGGVPQDATDSRGYQAILDTALGEWIGAAEDSPCAETWPAFLARVSGALEDLISLLGKGESAVVFTSGGVIGTVAGQLLGTPDAGLLRLNRVTVNGGITKLVSGRSGVSLVSFNEHSHFDGRVSRLLTYR</sequence>
<dbReference type="AlphaFoldDB" id="A0A5C4LWS1"/>
<dbReference type="RefSeq" id="WP_139099961.1">
    <property type="nucleotide sequence ID" value="NZ_VDFW01000036.1"/>
</dbReference>
<organism evidence="2 3">
    <name type="scientific">Amycolatopsis alkalitolerans</name>
    <dbReference type="NCBI Taxonomy" id="2547244"/>
    <lineage>
        <taxon>Bacteria</taxon>
        <taxon>Bacillati</taxon>
        <taxon>Actinomycetota</taxon>
        <taxon>Actinomycetes</taxon>
        <taxon>Pseudonocardiales</taxon>
        <taxon>Pseudonocardiaceae</taxon>
        <taxon>Amycolatopsis</taxon>
    </lineage>
</organism>
<dbReference type="GO" id="GO:0016787">
    <property type="term" value="F:hydrolase activity"/>
    <property type="evidence" value="ECO:0007669"/>
    <property type="project" value="UniProtKB-KW"/>
</dbReference>
<name>A0A5C4LWS1_9PSEU</name>
<reference evidence="2 3" key="1">
    <citation type="submission" date="2019-06" db="EMBL/GenBank/DDBJ databases">
        <title>Amycolatopsis alkalitolerans sp. nov., isolated from Gastrodia elata Blume.</title>
        <authorList>
            <person name="Narsing Rao M.P."/>
            <person name="Li W.J."/>
        </authorList>
    </citation>
    <scope>NUCLEOTIDE SEQUENCE [LARGE SCALE GENOMIC DNA]</scope>
    <source>
        <strain evidence="2 3">SYSUP0005</strain>
    </source>
</reference>
<evidence type="ECO:0000313" key="3">
    <source>
        <dbReference type="Proteomes" id="UP000305546"/>
    </source>
</evidence>
<protein>
    <submittedName>
        <fullName evidence="2">Histidine phosphatase family protein</fullName>
    </submittedName>
</protein>
<dbReference type="InterPro" id="IPR051021">
    <property type="entry name" value="Mito_Ser/Thr_phosphatase"/>
</dbReference>
<accession>A0A5C4LWS1</accession>
<gene>
    <name evidence="2" type="ORF">FG385_28870</name>
</gene>
<dbReference type="InterPro" id="IPR013078">
    <property type="entry name" value="His_Pase_superF_clade-1"/>
</dbReference>
<dbReference type="PANTHER" id="PTHR20935:SF0">
    <property type="entry name" value="SERINE_THREONINE-PROTEIN PHOSPHATASE PGAM5, MITOCHONDRIAL"/>
    <property type="match status" value="1"/>
</dbReference>
<dbReference type="PANTHER" id="PTHR20935">
    <property type="entry name" value="PHOSPHOGLYCERATE MUTASE-RELATED"/>
    <property type="match status" value="1"/>
</dbReference>
<dbReference type="Gene3D" id="3.40.50.1240">
    <property type="entry name" value="Phosphoglycerate mutase-like"/>
    <property type="match status" value="1"/>
</dbReference>
<dbReference type="EMBL" id="VDFW01000036">
    <property type="protein sequence ID" value="TNC21159.1"/>
    <property type="molecule type" value="Genomic_DNA"/>
</dbReference>
<dbReference type="InterPro" id="IPR029033">
    <property type="entry name" value="His_PPase_superfam"/>
</dbReference>
<dbReference type="Pfam" id="PF00300">
    <property type="entry name" value="His_Phos_1"/>
    <property type="match status" value="1"/>
</dbReference>
<keyword evidence="3" id="KW-1185">Reference proteome</keyword>